<dbReference type="EC" id="3.1.1.-" evidence="3"/>
<sequence>MIIFLSAHSPRQTVFTTHTHMPVRISLSTMKLLFPLFSCLILSVSGHTSSIAISTTSGQLHGIELNGVMSFKGVRFARAPTDQLRWEPPVPFVSAQPHTATVLGPSCLQQFAFATGAFTQFLFNDPPPASENEDCLFLNVWAPSTNTKQKKPVLFWIYGGDFIAGTASYPIYDGSSLAANQDIVVITSNYRTNVFGFPSAPDFPITQNNLGFLDQELALKWVQLNIARFGGDPDKVTIVGQSAGADSVGLAIVRDRVKTPFRAGVMLSGAPTSASPIPSFTSFDAFAAAVGCPQAPGPSRVGCLKLVPAATIRNFTNGPLSGSFGPVVDNVTVFADPLERLRANATANIPIIIGNMENDGTAFTAGETNLTAFLAGRSPGMPISPVLVQSLYPGQNDSVVIADAFRDRGFRCPAELWSAALTGAGVSSVFRYSYGAVFGDLQKFPGAGAWHSSEIGPLFGTFNRSTATPAEAAWSGTFQTAIANFIKDPTTSPALNWHEYVPGPPAATLAKLAYSGNVQWGNFVDPVPSSVIDGPCDALWDAFLDVTV</sequence>
<dbReference type="InterPro" id="IPR050654">
    <property type="entry name" value="AChE-related_enzymes"/>
</dbReference>
<accession>A0AAD6SY63</accession>
<keyword evidence="6" id="KW-1185">Reference proteome</keyword>
<dbReference type="SUPFAM" id="SSF53474">
    <property type="entry name" value="alpha/beta-Hydrolases"/>
    <property type="match status" value="1"/>
</dbReference>
<dbReference type="PANTHER" id="PTHR43918:SF4">
    <property type="entry name" value="CARBOXYLIC ESTER HYDROLASE"/>
    <property type="match status" value="1"/>
</dbReference>
<evidence type="ECO:0000256" key="2">
    <source>
        <dbReference type="ARBA" id="ARBA00022801"/>
    </source>
</evidence>
<dbReference type="Proteomes" id="UP001218188">
    <property type="component" value="Unassembled WGS sequence"/>
</dbReference>
<dbReference type="EMBL" id="JARJCM010000047">
    <property type="protein sequence ID" value="KAJ7035819.1"/>
    <property type="molecule type" value="Genomic_DNA"/>
</dbReference>
<comment type="caution">
    <text evidence="5">The sequence shown here is derived from an EMBL/GenBank/DDBJ whole genome shotgun (WGS) entry which is preliminary data.</text>
</comment>
<dbReference type="PROSITE" id="PS00941">
    <property type="entry name" value="CARBOXYLESTERASE_B_2"/>
    <property type="match status" value="1"/>
</dbReference>
<protein>
    <recommendedName>
        <fullName evidence="3">Carboxylic ester hydrolase</fullName>
        <ecNumber evidence="3">3.1.1.-</ecNumber>
    </recommendedName>
</protein>
<dbReference type="InterPro" id="IPR019826">
    <property type="entry name" value="Carboxylesterase_B_AS"/>
</dbReference>
<dbReference type="PANTHER" id="PTHR43918">
    <property type="entry name" value="ACETYLCHOLINESTERASE"/>
    <property type="match status" value="1"/>
</dbReference>
<dbReference type="InterPro" id="IPR019819">
    <property type="entry name" value="Carboxylesterase_B_CS"/>
</dbReference>
<evidence type="ECO:0000313" key="5">
    <source>
        <dbReference type="EMBL" id="KAJ7035819.1"/>
    </source>
</evidence>
<evidence type="ECO:0000256" key="3">
    <source>
        <dbReference type="RuleBase" id="RU361235"/>
    </source>
</evidence>
<feature type="domain" description="Carboxylesterase type B" evidence="4">
    <location>
        <begin position="52"/>
        <end position="365"/>
    </location>
</feature>
<proteinExistence type="inferred from homology"/>
<dbReference type="InterPro" id="IPR029058">
    <property type="entry name" value="AB_hydrolase_fold"/>
</dbReference>
<evidence type="ECO:0000259" key="4">
    <source>
        <dbReference type="Pfam" id="PF00135"/>
    </source>
</evidence>
<name>A0AAD6SY63_9AGAR</name>
<organism evidence="5 6">
    <name type="scientific">Mycena alexandri</name>
    <dbReference type="NCBI Taxonomy" id="1745969"/>
    <lineage>
        <taxon>Eukaryota</taxon>
        <taxon>Fungi</taxon>
        <taxon>Dikarya</taxon>
        <taxon>Basidiomycota</taxon>
        <taxon>Agaricomycotina</taxon>
        <taxon>Agaricomycetes</taxon>
        <taxon>Agaricomycetidae</taxon>
        <taxon>Agaricales</taxon>
        <taxon>Marasmiineae</taxon>
        <taxon>Mycenaceae</taxon>
        <taxon>Mycena</taxon>
    </lineage>
</organism>
<comment type="similarity">
    <text evidence="1 3">Belongs to the type-B carboxylesterase/lipase family.</text>
</comment>
<dbReference type="GO" id="GO:0052689">
    <property type="term" value="F:carboxylic ester hydrolase activity"/>
    <property type="evidence" value="ECO:0007669"/>
    <property type="project" value="TreeGrafter"/>
</dbReference>
<evidence type="ECO:0000256" key="1">
    <source>
        <dbReference type="ARBA" id="ARBA00005964"/>
    </source>
</evidence>
<reference evidence="5" key="1">
    <citation type="submission" date="2023-03" db="EMBL/GenBank/DDBJ databases">
        <title>Massive genome expansion in bonnet fungi (Mycena s.s.) driven by repeated elements and novel gene families across ecological guilds.</title>
        <authorList>
            <consortium name="Lawrence Berkeley National Laboratory"/>
            <person name="Harder C.B."/>
            <person name="Miyauchi S."/>
            <person name="Viragh M."/>
            <person name="Kuo A."/>
            <person name="Thoen E."/>
            <person name="Andreopoulos B."/>
            <person name="Lu D."/>
            <person name="Skrede I."/>
            <person name="Drula E."/>
            <person name="Henrissat B."/>
            <person name="Morin E."/>
            <person name="Kohler A."/>
            <person name="Barry K."/>
            <person name="LaButti K."/>
            <person name="Morin E."/>
            <person name="Salamov A."/>
            <person name="Lipzen A."/>
            <person name="Mereny Z."/>
            <person name="Hegedus B."/>
            <person name="Baldrian P."/>
            <person name="Stursova M."/>
            <person name="Weitz H."/>
            <person name="Taylor A."/>
            <person name="Grigoriev I.V."/>
            <person name="Nagy L.G."/>
            <person name="Martin F."/>
            <person name="Kauserud H."/>
        </authorList>
    </citation>
    <scope>NUCLEOTIDE SEQUENCE</scope>
    <source>
        <strain evidence="5">CBHHK200</strain>
    </source>
</reference>
<evidence type="ECO:0000313" key="6">
    <source>
        <dbReference type="Proteomes" id="UP001218188"/>
    </source>
</evidence>
<dbReference type="Gene3D" id="3.40.50.1820">
    <property type="entry name" value="alpha/beta hydrolase"/>
    <property type="match status" value="1"/>
</dbReference>
<gene>
    <name evidence="5" type="ORF">C8F04DRAFT_1340775</name>
</gene>
<keyword evidence="2 3" id="KW-0378">Hydrolase</keyword>
<dbReference type="AlphaFoldDB" id="A0AAD6SY63"/>
<dbReference type="InterPro" id="IPR002018">
    <property type="entry name" value="CarbesteraseB"/>
</dbReference>
<dbReference type="Pfam" id="PF00135">
    <property type="entry name" value="COesterase"/>
    <property type="match status" value="1"/>
</dbReference>
<dbReference type="PROSITE" id="PS00122">
    <property type="entry name" value="CARBOXYLESTERASE_B_1"/>
    <property type="match status" value="1"/>
</dbReference>